<proteinExistence type="predicted"/>
<reference evidence="1 2" key="1">
    <citation type="submission" date="2022-07" db="EMBL/GenBank/DDBJ databases">
        <title>Degradation activity of malathion, p-nitrophenol and potential low-temperature adaptation strategy of Rhodococcus sp. FXJ9.536.</title>
        <authorList>
            <person name="Huang J."/>
            <person name="Huang Y."/>
        </authorList>
    </citation>
    <scope>NUCLEOTIDE SEQUENCE [LARGE SCALE GENOMIC DNA]</scope>
    <source>
        <strain evidence="1 2">FXJ9.536</strain>
    </source>
</reference>
<accession>A0ABT1Q7Y2</accession>
<sequence>MSEHLATPRTRDRRPAADAFAQLMDAQRSGSDAWPRPRAVSHPGANLIAITGLGGIDSLSGTAAFNGVEIQIQALDSPTPA</sequence>
<organism evidence="1 2">
    <name type="scientific">Rhodococcus tibetensis</name>
    <dbReference type="NCBI Taxonomy" id="2965064"/>
    <lineage>
        <taxon>Bacteria</taxon>
        <taxon>Bacillati</taxon>
        <taxon>Actinomycetota</taxon>
        <taxon>Actinomycetes</taxon>
        <taxon>Mycobacteriales</taxon>
        <taxon>Nocardiaceae</taxon>
        <taxon>Rhodococcus</taxon>
    </lineage>
</organism>
<gene>
    <name evidence="1" type="ORF">NOF53_04045</name>
</gene>
<evidence type="ECO:0000313" key="1">
    <source>
        <dbReference type="EMBL" id="MCQ4118355.1"/>
    </source>
</evidence>
<comment type="caution">
    <text evidence="1">The sequence shown here is derived from an EMBL/GenBank/DDBJ whole genome shotgun (WGS) entry which is preliminary data.</text>
</comment>
<keyword evidence="2" id="KW-1185">Reference proteome</keyword>
<name>A0ABT1Q7Y2_9NOCA</name>
<dbReference type="RefSeq" id="WP_255965752.1">
    <property type="nucleotide sequence ID" value="NZ_JANFQF010000002.1"/>
</dbReference>
<evidence type="ECO:0000313" key="2">
    <source>
        <dbReference type="Proteomes" id="UP001524501"/>
    </source>
</evidence>
<dbReference type="Proteomes" id="UP001524501">
    <property type="component" value="Unassembled WGS sequence"/>
</dbReference>
<protein>
    <submittedName>
        <fullName evidence="1">Uncharacterized protein</fullName>
    </submittedName>
</protein>
<dbReference type="EMBL" id="JANFQF010000002">
    <property type="protein sequence ID" value="MCQ4118355.1"/>
    <property type="molecule type" value="Genomic_DNA"/>
</dbReference>